<dbReference type="Proteomes" id="UP000275078">
    <property type="component" value="Unassembled WGS sequence"/>
</dbReference>
<reference evidence="2 3" key="1">
    <citation type="journal article" date="2018" name="Nat. Ecol. Evol.">
        <title>Pezizomycetes genomes reveal the molecular basis of ectomycorrhizal truffle lifestyle.</title>
        <authorList>
            <person name="Murat C."/>
            <person name="Payen T."/>
            <person name="Noel B."/>
            <person name="Kuo A."/>
            <person name="Morin E."/>
            <person name="Chen J."/>
            <person name="Kohler A."/>
            <person name="Krizsan K."/>
            <person name="Balestrini R."/>
            <person name="Da Silva C."/>
            <person name="Montanini B."/>
            <person name="Hainaut M."/>
            <person name="Levati E."/>
            <person name="Barry K.W."/>
            <person name="Belfiori B."/>
            <person name="Cichocki N."/>
            <person name="Clum A."/>
            <person name="Dockter R.B."/>
            <person name="Fauchery L."/>
            <person name="Guy J."/>
            <person name="Iotti M."/>
            <person name="Le Tacon F."/>
            <person name="Lindquist E.A."/>
            <person name="Lipzen A."/>
            <person name="Malagnac F."/>
            <person name="Mello A."/>
            <person name="Molinier V."/>
            <person name="Miyauchi S."/>
            <person name="Poulain J."/>
            <person name="Riccioni C."/>
            <person name="Rubini A."/>
            <person name="Sitrit Y."/>
            <person name="Splivallo R."/>
            <person name="Traeger S."/>
            <person name="Wang M."/>
            <person name="Zifcakova L."/>
            <person name="Wipf D."/>
            <person name="Zambonelli A."/>
            <person name="Paolocci F."/>
            <person name="Nowrousian M."/>
            <person name="Ottonello S."/>
            <person name="Baldrian P."/>
            <person name="Spatafora J.W."/>
            <person name="Henrissat B."/>
            <person name="Nagy L.G."/>
            <person name="Aury J.M."/>
            <person name="Wincker P."/>
            <person name="Grigoriev I.V."/>
            <person name="Bonfante P."/>
            <person name="Martin F.M."/>
        </authorList>
    </citation>
    <scope>NUCLEOTIDE SEQUENCE [LARGE SCALE GENOMIC DNA]</scope>
    <source>
        <strain evidence="2 3">RN42</strain>
    </source>
</reference>
<evidence type="ECO:0000256" key="1">
    <source>
        <dbReference type="SAM" id="MobiDB-lite"/>
    </source>
</evidence>
<feature type="region of interest" description="Disordered" evidence="1">
    <location>
        <begin position="1"/>
        <end position="82"/>
    </location>
</feature>
<feature type="compositionally biased region" description="Acidic residues" evidence="1">
    <location>
        <begin position="48"/>
        <end position="71"/>
    </location>
</feature>
<dbReference type="EMBL" id="ML120000">
    <property type="protein sequence ID" value="RPA70965.1"/>
    <property type="molecule type" value="Genomic_DNA"/>
</dbReference>
<sequence>MYTISPVKGEHYKGGFRNTTEPGSQLRNPISSISNAVPGEESWKGEGLDTEEASDDERGEGDDTSGWESEDERLKNPRPPRIYTEMDTMEGFWKLVLLACDELGITMTDEIHEKISDDEAVAFHRRIPKAEVYQAERARNIALRKKDNEENPYRPWGNRNVTKKLMNY</sequence>
<feature type="compositionally biased region" description="Polar residues" evidence="1">
    <location>
        <begin position="17"/>
        <end position="35"/>
    </location>
</feature>
<proteinExistence type="predicted"/>
<protein>
    <submittedName>
        <fullName evidence="2">Uncharacterized protein</fullName>
    </submittedName>
</protein>
<dbReference type="AlphaFoldDB" id="A0A3N4H849"/>
<evidence type="ECO:0000313" key="2">
    <source>
        <dbReference type="EMBL" id="RPA70965.1"/>
    </source>
</evidence>
<organism evidence="2 3">
    <name type="scientific">Ascobolus immersus RN42</name>
    <dbReference type="NCBI Taxonomy" id="1160509"/>
    <lineage>
        <taxon>Eukaryota</taxon>
        <taxon>Fungi</taxon>
        <taxon>Dikarya</taxon>
        <taxon>Ascomycota</taxon>
        <taxon>Pezizomycotina</taxon>
        <taxon>Pezizomycetes</taxon>
        <taxon>Pezizales</taxon>
        <taxon>Ascobolaceae</taxon>
        <taxon>Ascobolus</taxon>
    </lineage>
</organism>
<keyword evidence="3" id="KW-1185">Reference proteome</keyword>
<evidence type="ECO:0000313" key="3">
    <source>
        <dbReference type="Proteomes" id="UP000275078"/>
    </source>
</evidence>
<gene>
    <name evidence="2" type="ORF">BJ508DRAFT_336562</name>
</gene>
<name>A0A3N4H849_ASCIM</name>
<accession>A0A3N4H849</accession>